<dbReference type="PANTHER" id="PTHR21621">
    <property type="entry name" value="RIBOSOMAL PROTEIN S6 MODIFICATION PROTEIN"/>
    <property type="match status" value="1"/>
</dbReference>
<dbReference type="GO" id="GO:0005737">
    <property type="term" value="C:cytoplasm"/>
    <property type="evidence" value="ECO:0007669"/>
    <property type="project" value="TreeGrafter"/>
</dbReference>
<proteinExistence type="predicted"/>
<sequence length="316" mass="34403">MTVLVLTCEEDVTADAVVLRLRGRGVPVLRCDPADFPGRIDLAVRVTPDGEVTGHLATPAGRVALEEIRSVWVRRPGTPGAHVASEQRAWITLECERALWGALRATGARWMNDPDALERSRHKLWQLATAARAGLRVPDTLVTTDADEAARFQKAYADAGGGLVVKSVTGRHPRNPPLTLPTAAVPPDADFTGVAACATCLQQRVPKRTDLRLTVVGDRCFPAYVTPRTDTLDWRFLPPDACEWVAGEVSGSLRAAVRRYLDMAQLTYAAIDFAIDREGVPWFLEANAGGQFLFAEIETGMPMAEAIAAWLAARRE</sequence>
<dbReference type="RefSeq" id="WP_100458349.1">
    <property type="nucleotide sequence ID" value="NZ_UHID01000001.1"/>
</dbReference>
<dbReference type="InterPro" id="IPR048936">
    <property type="entry name" value="MvdD-like_ATPgrasp"/>
</dbReference>
<gene>
    <name evidence="2" type="ORF">NCTC7807_00150</name>
</gene>
<dbReference type="Gene3D" id="3.30.470.20">
    <property type="entry name" value="ATP-grasp fold, B domain"/>
    <property type="match status" value="1"/>
</dbReference>
<name>A0A380MK30_STRGR</name>
<dbReference type="Pfam" id="PF21068">
    <property type="entry name" value="ATPgraspMvdD"/>
    <property type="match status" value="1"/>
</dbReference>
<evidence type="ECO:0000313" key="3">
    <source>
        <dbReference type="Proteomes" id="UP000254150"/>
    </source>
</evidence>
<dbReference type="GO" id="GO:0009432">
    <property type="term" value="P:SOS response"/>
    <property type="evidence" value="ECO:0007669"/>
    <property type="project" value="TreeGrafter"/>
</dbReference>
<reference evidence="2 3" key="1">
    <citation type="submission" date="2018-06" db="EMBL/GenBank/DDBJ databases">
        <authorList>
            <consortium name="Pathogen Informatics"/>
            <person name="Doyle S."/>
        </authorList>
    </citation>
    <scope>NUCLEOTIDE SEQUENCE [LARGE SCALE GENOMIC DNA]</scope>
    <source>
        <strain evidence="2 3">NCTC7807</strain>
    </source>
</reference>
<dbReference type="SUPFAM" id="SSF56059">
    <property type="entry name" value="Glutathione synthetase ATP-binding domain-like"/>
    <property type="match status" value="1"/>
</dbReference>
<dbReference type="GO" id="GO:0018169">
    <property type="term" value="F:ribosomal S6-glutamic acid ligase activity"/>
    <property type="evidence" value="ECO:0007669"/>
    <property type="project" value="TreeGrafter"/>
</dbReference>
<organism evidence="2 3">
    <name type="scientific">Streptomyces griseus</name>
    <dbReference type="NCBI Taxonomy" id="1911"/>
    <lineage>
        <taxon>Bacteria</taxon>
        <taxon>Bacillati</taxon>
        <taxon>Actinomycetota</taxon>
        <taxon>Actinomycetes</taxon>
        <taxon>Kitasatosporales</taxon>
        <taxon>Streptomycetaceae</taxon>
        <taxon>Streptomyces</taxon>
    </lineage>
</organism>
<accession>A0A380MK30</accession>
<evidence type="ECO:0000259" key="1">
    <source>
        <dbReference type="Pfam" id="PF21068"/>
    </source>
</evidence>
<dbReference type="EMBL" id="UHID01000001">
    <property type="protein sequence ID" value="SUO93019.1"/>
    <property type="molecule type" value="Genomic_DNA"/>
</dbReference>
<dbReference type="Proteomes" id="UP000254150">
    <property type="component" value="Unassembled WGS sequence"/>
</dbReference>
<evidence type="ECO:0000313" key="2">
    <source>
        <dbReference type="EMBL" id="SUO93019.1"/>
    </source>
</evidence>
<dbReference type="AlphaFoldDB" id="A0A380MK30"/>
<dbReference type="PANTHER" id="PTHR21621:SF0">
    <property type="entry name" value="BETA-CITRYLGLUTAMATE SYNTHASE B-RELATED"/>
    <property type="match status" value="1"/>
</dbReference>
<protein>
    <submittedName>
        <fullName evidence="2">RimK domain-containing protein ATP-grasp</fullName>
    </submittedName>
</protein>
<feature type="domain" description="MvdD-like pre-ATP grasp" evidence="1">
    <location>
        <begin position="2"/>
        <end position="114"/>
    </location>
</feature>